<comment type="caution">
    <text evidence="1">The sequence shown here is derived from an EMBL/GenBank/DDBJ whole genome shotgun (WGS) entry which is preliminary data.</text>
</comment>
<protein>
    <submittedName>
        <fullName evidence="1">Uncharacterized protein</fullName>
    </submittedName>
</protein>
<dbReference type="AlphaFoldDB" id="A0A5B7FL03"/>
<keyword evidence="2" id="KW-1185">Reference proteome</keyword>
<dbReference type="Proteomes" id="UP000324222">
    <property type="component" value="Unassembled WGS sequence"/>
</dbReference>
<sequence>MRTFQEDHGKSVSEEHYEVQFSTWMVDIWNGLSEKIVAAESVNKFQEKLDKRSL</sequence>
<evidence type="ECO:0000313" key="1">
    <source>
        <dbReference type="EMBL" id="MPC45104.1"/>
    </source>
</evidence>
<proteinExistence type="predicted"/>
<dbReference type="EMBL" id="VSRR010006572">
    <property type="protein sequence ID" value="MPC45104.1"/>
    <property type="molecule type" value="Genomic_DNA"/>
</dbReference>
<evidence type="ECO:0000313" key="2">
    <source>
        <dbReference type="Proteomes" id="UP000324222"/>
    </source>
</evidence>
<reference evidence="1 2" key="1">
    <citation type="submission" date="2019-05" db="EMBL/GenBank/DDBJ databases">
        <title>Another draft genome of Portunus trituberculatus and its Hox gene families provides insights of decapod evolution.</title>
        <authorList>
            <person name="Jeong J.-H."/>
            <person name="Song I."/>
            <person name="Kim S."/>
            <person name="Choi T."/>
            <person name="Kim D."/>
            <person name="Ryu S."/>
            <person name="Kim W."/>
        </authorList>
    </citation>
    <scope>NUCLEOTIDE SEQUENCE [LARGE SCALE GENOMIC DNA]</scope>
    <source>
        <tissue evidence="1">Muscle</tissue>
    </source>
</reference>
<accession>A0A5B7FL03</accession>
<organism evidence="1 2">
    <name type="scientific">Portunus trituberculatus</name>
    <name type="common">Swimming crab</name>
    <name type="synonym">Neptunus trituberculatus</name>
    <dbReference type="NCBI Taxonomy" id="210409"/>
    <lineage>
        <taxon>Eukaryota</taxon>
        <taxon>Metazoa</taxon>
        <taxon>Ecdysozoa</taxon>
        <taxon>Arthropoda</taxon>
        <taxon>Crustacea</taxon>
        <taxon>Multicrustacea</taxon>
        <taxon>Malacostraca</taxon>
        <taxon>Eumalacostraca</taxon>
        <taxon>Eucarida</taxon>
        <taxon>Decapoda</taxon>
        <taxon>Pleocyemata</taxon>
        <taxon>Brachyura</taxon>
        <taxon>Eubrachyura</taxon>
        <taxon>Portunoidea</taxon>
        <taxon>Portunidae</taxon>
        <taxon>Portuninae</taxon>
        <taxon>Portunus</taxon>
    </lineage>
</organism>
<gene>
    <name evidence="1" type="ORF">E2C01_038789</name>
</gene>
<name>A0A5B7FL03_PORTR</name>